<evidence type="ECO:0000313" key="1">
    <source>
        <dbReference type="EMBL" id="VDK59916.1"/>
    </source>
</evidence>
<dbReference type="EMBL" id="UYRT01021362">
    <property type="protein sequence ID" value="VDK59916.1"/>
    <property type="molecule type" value="Genomic_DNA"/>
</dbReference>
<protein>
    <submittedName>
        <fullName evidence="1 3">Uncharacterized protein</fullName>
    </submittedName>
</protein>
<accession>A0A183DGL6</accession>
<sequence length="58" mass="6966">MKGLVPYLFNQQPDLLHHMTTTLNPYVFIEKVKRVAFNRKFFFHEKLRMASVYGIPRP</sequence>
<keyword evidence="2" id="KW-1185">Reference proteome</keyword>
<dbReference type="OrthoDB" id="1678912at2759"/>
<proteinExistence type="predicted"/>
<name>A0A183DGL6_9BILA</name>
<organism evidence="3">
    <name type="scientific">Gongylonema pulchrum</name>
    <dbReference type="NCBI Taxonomy" id="637853"/>
    <lineage>
        <taxon>Eukaryota</taxon>
        <taxon>Metazoa</taxon>
        <taxon>Ecdysozoa</taxon>
        <taxon>Nematoda</taxon>
        <taxon>Chromadorea</taxon>
        <taxon>Rhabditida</taxon>
        <taxon>Spirurina</taxon>
        <taxon>Spiruromorpha</taxon>
        <taxon>Spiruroidea</taxon>
        <taxon>Gongylonematidae</taxon>
        <taxon>Gongylonema</taxon>
    </lineage>
</organism>
<dbReference type="Proteomes" id="UP000271098">
    <property type="component" value="Unassembled WGS sequence"/>
</dbReference>
<dbReference type="WBParaSite" id="GPUH_0000786601-mRNA-1">
    <property type="protein sequence ID" value="GPUH_0000786601-mRNA-1"/>
    <property type="gene ID" value="GPUH_0000786601"/>
</dbReference>
<evidence type="ECO:0000313" key="2">
    <source>
        <dbReference type="Proteomes" id="UP000271098"/>
    </source>
</evidence>
<evidence type="ECO:0000313" key="3">
    <source>
        <dbReference type="WBParaSite" id="GPUH_0000786601-mRNA-1"/>
    </source>
</evidence>
<gene>
    <name evidence="1" type="ORF">GPUH_LOCUS7856</name>
</gene>
<dbReference type="AlphaFoldDB" id="A0A183DGL6"/>
<reference evidence="1 2" key="2">
    <citation type="submission" date="2018-11" db="EMBL/GenBank/DDBJ databases">
        <authorList>
            <consortium name="Pathogen Informatics"/>
        </authorList>
    </citation>
    <scope>NUCLEOTIDE SEQUENCE [LARGE SCALE GENOMIC DNA]</scope>
</reference>
<reference evidence="3" key="1">
    <citation type="submission" date="2016-06" db="UniProtKB">
        <authorList>
            <consortium name="WormBaseParasite"/>
        </authorList>
    </citation>
    <scope>IDENTIFICATION</scope>
</reference>